<dbReference type="Gene3D" id="3.40.190.10">
    <property type="entry name" value="Periplasmic binding protein-like II"/>
    <property type="match status" value="2"/>
</dbReference>
<dbReference type="SUPFAM" id="SSF53850">
    <property type="entry name" value="Periplasmic binding protein-like II"/>
    <property type="match status" value="1"/>
</dbReference>
<evidence type="ECO:0000256" key="3">
    <source>
        <dbReference type="ARBA" id="ARBA00022729"/>
    </source>
</evidence>
<keyword evidence="4" id="KW-1133">Transmembrane helix</keyword>
<keyword evidence="4" id="KW-0472">Membrane</keyword>
<dbReference type="STRING" id="1122195.SAMN02745164_01990"/>
<evidence type="ECO:0000256" key="4">
    <source>
        <dbReference type="SAM" id="Phobius"/>
    </source>
</evidence>
<dbReference type="EMBL" id="FQUI01000045">
    <property type="protein sequence ID" value="SHF19941.1"/>
    <property type="molecule type" value="Genomic_DNA"/>
</dbReference>
<dbReference type="PANTHER" id="PTHR30061">
    <property type="entry name" value="MALTOSE-BINDING PERIPLASMIC PROTEIN"/>
    <property type="match status" value="1"/>
</dbReference>
<gene>
    <name evidence="5" type="ORF">SAMN02745164_01990</name>
</gene>
<evidence type="ECO:0000256" key="1">
    <source>
        <dbReference type="ARBA" id="ARBA00008520"/>
    </source>
</evidence>
<sequence length="366" mass="43185">MKLKIIIPLLIIILILSYFFLPRKTITIVTQMSEDEKNGLEKIMKLYSLTHFVKFNIERIPFSGHFSRIDEIINSGQKIDIARVDIKTPKWFEEKYIKTHPILQSVDCLVMLYNKKEVQPPPKTLNELWAFIEENTYDINGNNFKSSKFDKNKINEYAIYLPYNSGWWMSTIFGSEDENFLTVNVNKERFIYTAKKIKHLYKNHLIPKISNNFYDEMMKMFEQNEVKIIFNGPWSFSSIQKSNIDFGISLIPKGKDTSFSPIGGQQWILLNNSKTAEKVFKYLSTDKVADLFYKYNKTIMPKEKLLNTLQKNNNIVAAQLKLATKIDERLNNILFKFFSKIFVDYLNDKIDENVLFNYWTNLIKEN</sequence>
<comment type="caution">
    <text evidence="5">The sequence shown here is derived from an EMBL/GenBank/DDBJ whole genome shotgun (WGS) entry which is preliminary data.</text>
</comment>
<dbReference type="RefSeq" id="WP_072865883.1">
    <property type="nucleotide sequence ID" value="NZ_FQUI01000045.1"/>
</dbReference>
<name>A0A1M4ZPM3_MARH1</name>
<accession>A0A1M4ZPM3</accession>
<dbReference type="GO" id="GO:1901982">
    <property type="term" value="F:maltose binding"/>
    <property type="evidence" value="ECO:0007669"/>
    <property type="project" value="TreeGrafter"/>
</dbReference>
<dbReference type="GO" id="GO:0055052">
    <property type="term" value="C:ATP-binding cassette (ABC) transporter complex, substrate-binding subunit-containing"/>
    <property type="evidence" value="ECO:0007669"/>
    <property type="project" value="TreeGrafter"/>
</dbReference>
<keyword evidence="3" id="KW-0732">Signal</keyword>
<protein>
    <submittedName>
        <fullName evidence="5">Maltose-binding protein MalE</fullName>
    </submittedName>
</protein>
<proteinExistence type="inferred from homology"/>
<dbReference type="GO" id="GO:0015768">
    <property type="term" value="P:maltose transport"/>
    <property type="evidence" value="ECO:0007669"/>
    <property type="project" value="TreeGrafter"/>
</dbReference>
<evidence type="ECO:0000256" key="2">
    <source>
        <dbReference type="ARBA" id="ARBA00022448"/>
    </source>
</evidence>
<dbReference type="PANTHER" id="PTHR30061:SF50">
    <property type="entry name" value="MALTOSE_MALTODEXTRIN-BINDING PERIPLASMIC PROTEIN"/>
    <property type="match status" value="1"/>
</dbReference>
<dbReference type="Pfam" id="PF13416">
    <property type="entry name" value="SBP_bac_8"/>
    <property type="match status" value="1"/>
</dbReference>
<evidence type="ECO:0000313" key="6">
    <source>
        <dbReference type="Proteomes" id="UP000184334"/>
    </source>
</evidence>
<organism evidence="5 6">
    <name type="scientific">Marinitoga hydrogenitolerans (strain DSM 16785 / JCM 12826 / AT1271)</name>
    <dbReference type="NCBI Taxonomy" id="1122195"/>
    <lineage>
        <taxon>Bacteria</taxon>
        <taxon>Thermotogati</taxon>
        <taxon>Thermotogota</taxon>
        <taxon>Thermotogae</taxon>
        <taxon>Petrotogales</taxon>
        <taxon>Petrotogaceae</taxon>
        <taxon>Marinitoga</taxon>
    </lineage>
</organism>
<dbReference type="AlphaFoldDB" id="A0A1M4ZPM3"/>
<comment type="similarity">
    <text evidence="1">Belongs to the bacterial solute-binding protein 1 family.</text>
</comment>
<evidence type="ECO:0000313" key="5">
    <source>
        <dbReference type="EMBL" id="SHF19941.1"/>
    </source>
</evidence>
<dbReference type="OrthoDB" id="42940at2"/>
<keyword evidence="4" id="KW-0812">Transmembrane</keyword>
<reference evidence="5" key="1">
    <citation type="submission" date="2016-11" db="EMBL/GenBank/DDBJ databases">
        <authorList>
            <person name="Varghese N."/>
            <person name="Submissions S."/>
        </authorList>
    </citation>
    <scope>NUCLEOTIDE SEQUENCE [LARGE SCALE GENOMIC DNA]</scope>
    <source>
        <strain evidence="5">DSM 16785</strain>
    </source>
</reference>
<keyword evidence="2" id="KW-0813">Transport</keyword>
<keyword evidence="6" id="KW-1185">Reference proteome</keyword>
<feature type="transmembrane region" description="Helical" evidence="4">
    <location>
        <begin position="5"/>
        <end position="21"/>
    </location>
</feature>
<dbReference type="Proteomes" id="UP000184334">
    <property type="component" value="Unassembled WGS sequence"/>
</dbReference>
<dbReference type="GO" id="GO:0042956">
    <property type="term" value="P:maltodextrin transmembrane transport"/>
    <property type="evidence" value="ECO:0007669"/>
    <property type="project" value="TreeGrafter"/>
</dbReference>
<dbReference type="InterPro" id="IPR006059">
    <property type="entry name" value="SBP"/>
</dbReference>